<reference evidence="1 2" key="1">
    <citation type="submission" date="2013-10" db="EMBL/GenBank/DDBJ databases">
        <title>The Genome Sequence of Acinetobacter tjernbergiae CIP107465.</title>
        <authorList>
            <consortium name="The Broad Institute Genomics Platform"/>
            <consortium name="The Broad Institute Genome Sequencing Center for Infectious Disease"/>
            <person name="Cerqueira G."/>
            <person name="Feldgarden M."/>
            <person name="Courvalin P."/>
            <person name="Grillot-Courvalin C."/>
            <person name="Clermont D."/>
            <person name="Rocha E."/>
            <person name="Yoon E.-J."/>
            <person name="Nemec A."/>
            <person name="Young S.K."/>
            <person name="Zeng Q."/>
            <person name="Gargeya S."/>
            <person name="Fitzgerald M."/>
            <person name="Abouelleil A."/>
            <person name="Alvarado L."/>
            <person name="Berlin A.M."/>
            <person name="Chapman S.B."/>
            <person name="Gainer-Dewar J."/>
            <person name="Goldberg J."/>
            <person name="Gnerre S."/>
            <person name="Griggs A."/>
            <person name="Gujja S."/>
            <person name="Hansen M."/>
            <person name="Howarth C."/>
            <person name="Imamovic A."/>
            <person name="Ireland A."/>
            <person name="Larimer J."/>
            <person name="McCowan C."/>
            <person name="Murphy C."/>
            <person name="Pearson M."/>
            <person name="Poon T.W."/>
            <person name="Priest M."/>
            <person name="Roberts A."/>
            <person name="Saif S."/>
            <person name="Shea T."/>
            <person name="Sykes S."/>
            <person name="Wortman J."/>
            <person name="Nusbaum C."/>
            <person name="Birren B."/>
        </authorList>
    </citation>
    <scope>NUCLEOTIDE SEQUENCE [LARGE SCALE GENOMIC DNA]</scope>
    <source>
        <strain evidence="1 2">CIP 107465</strain>
    </source>
</reference>
<gene>
    <name evidence="1" type="ORF">F990_03127</name>
</gene>
<dbReference type="AlphaFoldDB" id="V2UV37"/>
<dbReference type="EMBL" id="AYEV01000040">
    <property type="protein sequence ID" value="ESK53847.1"/>
    <property type="molecule type" value="Genomic_DNA"/>
</dbReference>
<protein>
    <submittedName>
        <fullName evidence="1">Uncharacterized protein</fullName>
    </submittedName>
</protein>
<evidence type="ECO:0000313" key="1">
    <source>
        <dbReference type="EMBL" id="ESK53847.1"/>
    </source>
</evidence>
<evidence type="ECO:0000313" key="2">
    <source>
        <dbReference type="Proteomes" id="UP000017404"/>
    </source>
</evidence>
<proteinExistence type="predicted"/>
<name>V2UV37_9GAMM</name>
<dbReference type="Proteomes" id="UP000017404">
    <property type="component" value="Unassembled WGS sequence"/>
</dbReference>
<dbReference type="PATRIC" id="fig|1120928.5.peg.3163"/>
<accession>V2UV37</accession>
<organism evidence="1 2">
    <name type="scientific">Acinetobacter tjernbergiae DSM 14971 = CIP 107465</name>
    <dbReference type="NCBI Taxonomy" id="1120928"/>
    <lineage>
        <taxon>Bacteria</taxon>
        <taxon>Pseudomonadati</taxon>
        <taxon>Pseudomonadota</taxon>
        <taxon>Gammaproteobacteria</taxon>
        <taxon>Moraxellales</taxon>
        <taxon>Moraxellaceae</taxon>
        <taxon>Acinetobacter</taxon>
    </lineage>
</organism>
<dbReference type="OrthoDB" id="9958544at2"/>
<dbReference type="RefSeq" id="WP_018678572.1">
    <property type="nucleotide sequence ID" value="NZ_AYEV01000040.1"/>
</dbReference>
<keyword evidence="2" id="KW-1185">Reference proteome</keyword>
<sequence>MKRLTTNTAVSITEIWNIAPQEAFHWERFPNGKCVWHCRINRKTISKKAPNFDTKVNSLWRDENMQKVADETNAYINTQLSKLNIVLA</sequence>
<comment type="caution">
    <text evidence="1">The sequence shown here is derived from an EMBL/GenBank/DDBJ whole genome shotgun (WGS) entry which is preliminary data.</text>
</comment>